<organism evidence="1 2">
    <name type="scientific">Nocardioides marinquilinus</name>
    <dbReference type="NCBI Taxonomy" id="1210400"/>
    <lineage>
        <taxon>Bacteria</taxon>
        <taxon>Bacillati</taxon>
        <taxon>Actinomycetota</taxon>
        <taxon>Actinomycetes</taxon>
        <taxon>Propionibacteriales</taxon>
        <taxon>Nocardioidaceae</taxon>
        <taxon>Nocardioides</taxon>
    </lineage>
</organism>
<dbReference type="InterPro" id="IPR019587">
    <property type="entry name" value="Polyketide_cyclase/dehydratase"/>
</dbReference>
<comment type="caution">
    <text evidence="1">The sequence shown here is derived from an EMBL/GenBank/DDBJ whole genome shotgun (WGS) entry which is preliminary data.</text>
</comment>
<dbReference type="RefSeq" id="WP_345455190.1">
    <property type="nucleotide sequence ID" value="NZ_BAABKG010000001.1"/>
</dbReference>
<reference evidence="2" key="1">
    <citation type="journal article" date="2019" name="Int. J. Syst. Evol. Microbiol.">
        <title>The Global Catalogue of Microorganisms (GCM) 10K type strain sequencing project: providing services to taxonomists for standard genome sequencing and annotation.</title>
        <authorList>
            <consortium name="The Broad Institute Genomics Platform"/>
            <consortium name="The Broad Institute Genome Sequencing Center for Infectious Disease"/>
            <person name="Wu L."/>
            <person name="Ma J."/>
        </authorList>
    </citation>
    <scope>NUCLEOTIDE SEQUENCE [LARGE SCALE GENOMIC DNA]</scope>
    <source>
        <strain evidence="2">JCM 18459</strain>
    </source>
</reference>
<proteinExistence type="predicted"/>
<dbReference type="InterPro" id="IPR023393">
    <property type="entry name" value="START-like_dom_sf"/>
</dbReference>
<name>A0ABP9PBG9_9ACTN</name>
<evidence type="ECO:0000313" key="2">
    <source>
        <dbReference type="Proteomes" id="UP001500221"/>
    </source>
</evidence>
<gene>
    <name evidence="1" type="ORF">GCM10023340_10240</name>
</gene>
<dbReference type="Gene3D" id="3.30.530.20">
    <property type="match status" value="1"/>
</dbReference>
<dbReference type="SUPFAM" id="SSF55961">
    <property type="entry name" value="Bet v1-like"/>
    <property type="match status" value="1"/>
</dbReference>
<dbReference type="Pfam" id="PF10604">
    <property type="entry name" value="Polyketide_cyc2"/>
    <property type="match status" value="1"/>
</dbReference>
<dbReference type="EMBL" id="BAABKG010000001">
    <property type="protein sequence ID" value="GAA5143853.1"/>
    <property type="molecule type" value="Genomic_DNA"/>
</dbReference>
<evidence type="ECO:0000313" key="1">
    <source>
        <dbReference type="EMBL" id="GAA5143853.1"/>
    </source>
</evidence>
<sequence>MSTRHRDIDADPTRVWAVLADGWLYALWVVGASRMREVDADWPGVGARLHHSAGAWPLLVDDTTSVLESREHERLRLRARGWPAGEAEVLIELQPRAGGTTRVVLHEDAVAGPGRLVPKPLRDVQLAVRNDESLKRLALIVENRR</sequence>
<accession>A0ABP9PBG9</accession>
<keyword evidence="2" id="KW-1185">Reference proteome</keyword>
<dbReference type="CDD" id="cd07812">
    <property type="entry name" value="SRPBCC"/>
    <property type="match status" value="1"/>
</dbReference>
<dbReference type="Proteomes" id="UP001500221">
    <property type="component" value="Unassembled WGS sequence"/>
</dbReference>
<protein>
    <submittedName>
        <fullName evidence="1">SRPBCC family protein</fullName>
    </submittedName>
</protein>